<dbReference type="EMBL" id="JAINVZ010000038">
    <property type="protein sequence ID" value="MBY8889231.1"/>
    <property type="molecule type" value="Genomic_DNA"/>
</dbReference>
<reference evidence="2 3" key="1">
    <citation type="submission" date="2021-08" db="EMBL/GenBank/DDBJ databases">
        <title>Streptomyces sp. PTM05 isolated from lichen.</title>
        <authorList>
            <person name="Somphong A."/>
            <person name="Phongsopitanun W."/>
            <person name="Tanasupawat S."/>
        </authorList>
    </citation>
    <scope>NUCLEOTIDE SEQUENCE [LARGE SCALE GENOMIC DNA]</scope>
    <source>
        <strain evidence="2 3">Ptm05</strain>
    </source>
</reference>
<evidence type="ECO:0000256" key="1">
    <source>
        <dbReference type="SAM" id="MobiDB-lite"/>
    </source>
</evidence>
<evidence type="ECO:0000313" key="3">
    <source>
        <dbReference type="Proteomes" id="UP001198565"/>
    </source>
</evidence>
<evidence type="ECO:0000313" key="2">
    <source>
        <dbReference type="EMBL" id="MBY8889231.1"/>
    </source>
</evidence>
<sequence>MGVSAPGAPSASGGHNRSSGSDAKGGHTCQTPKGTVVPCSDPNWGTFSGGCYYQVARNVPPTGDPAWQGHSDQDKSGKMYWQTCPDDGYATKDVWMPNGSVGAAVDPAQLAQQAVAKMRLGPPQIDISPKPGGRGLVGMPVWMSVAKSATSWGPQSASASAGGVTVTATAVVSQVVWSMGDGHSVTCTSPGTPYSASDGKASSPDCGYQYSQPSSSQPGGTYPVSATATWTIHWAGGGEQGDLTQTRAAQVRIAIAELQVVN</sequence>
<proteinExistence type="predicted"/>
<gene>
    <name evidence="2" type="ORF">K7472_30945</name>
</gene>
<keyword evidence="3" id="KW-1185">Reference proteome</keyword>
<dbReference type="RefSeq" id="WP_222982377.1">
    <property type="nucleotide sequence ID" value="NZ_JAINVZ010000038.1"/>
</dbReference>
<feature type="region of interest" description="Disordered" evidence="1">
    <location>
        <begin position="192"/>
        <end position="222"/>
    </location>
</feature>
<feature type="region of interest" description="Disordered" evidence="1">
    <location>
        <begin position="1"/>
        <end position="37"/>
    </location>
</feature>
<feature type="compositionally biased region" description="Low complexity" evidence="1">
    <location>
        <begin position="207"/>
        <end position="222"/>
    </location>
</feature>
<organism evidence="2 3">
    <name type="scientific">Streptantibioticus parmotrematis</name>
    <dbReference type="NCBI Taxonomy" id="2873249"/>
    <lineage>
        <taxon>Bacteria</taxon>
        <taxon>Bacillati</taxon>
        <taxon>Actinomycetota</taxon>
        <taxon>Actinomycetes</taxon>
        <taxon>Kitasatosporales</taxon>
        <taxon>Streptomycetaceae</taxon>
        <taxon>Streptantibioticus</taxon>
    </lineage>
</organism>
<protein>
    <submittedName>
        <fullName evidence="2">ATP/GTP-binding protein</fullName>
    </submittedName>
</protein>
<accession>A0ABS7R2S1</accession>
<dbReference type="Proteomes" id="UP001198565">
    <property type="component" value="Unassembled WGS sequence"/>
</dbReference>
<name>A0ABS7R2S1_9ACTN</name>
<comment type="caution">
    <text evidence="2">The sequence shown here is derived from an EMBL/GenBank/DDBJ whole genome shotgun (WGS) entry which is preliminary data.</text>
</comment>